<dbReference type="PANTHER" id="PTHR15323:SF6">
    <property type="entry name" value="CELL DIVISION CYCLE PROTEIN 123 HOMOLOG"/>
    <property type="match status" value="1"/>
</dbReference>
<proteinExistence type="inferred from homology"/>
<evidence type="ECO:0000256" key="1">
    <source>
        <dbReference type="ARBA" id="ARBA00011047"/>
    </source>
</evidence>
<comment type="similarity">
    <text evidence="1">Belongs to the CDC123 family.</text>
</comment>
<dbReference type="EMBL" id="BMOB01000013">
    <property type="protein sequence ID" value="GGI92502.1"/>
    <property type="molecule type" value="Genomic_DNA"/>
</dbReference>
<sequence length="373" mass="43588">MKLFQYLSTFFSSKPKERGQSQPKQRERLGASNVDYYRAKKSVHFPFDFDRWYPRLKEYTFPSTILPITPQTARAMVHFYQQKFLDREELTLEDIEQLQELERILLHAMEVYESGVFPRMSNRSPKDGLPLLEDSETLLSKYKTALESSDDPNEKLIKLSELQMKSLHCQTPQQVMNLLLTSERIYTDLILALACLRDNPDDEWSTSIILREWQPTLREQNEFRLFVYQGKVTAISQYNHTCLYPSLTANEHNQEVLNALNDRLTEFAKKAHPEIGMKDYILDLAVVDDQIRIVELNPFAESTGGCLFSWRADHDLLHGNLESLRPCLRVRMEKRPDIKDLVEVVVEEQETVESHNNSPYYELLHEKTAARPG</sequence>
<name>A0A917K0E9_9GAMM</name>
<dbReference type="Pfam" id="PF07065">
    <property type="entry name" value="D123"/>
    <property type="match status" value="1"/>
</dbReference>
<dbReference type="RefSeq" id="WP_131777401.1">
    <property type="nucleotide sequence ID" value="NZ_BMOB01000013.1"/>
</dbReference>
<protein>
    <recommendedName>
        <fullName evidence="4">ATP-grasp domain-containing protein</fullName>
    </recommendedName>
</protein>
<dbReference type="InterPro" id="IPR009772">
    <property type="entry name" value="CDC123"/>
</dbReference>
<evidence type="ECO:0000313" key="3">
    <source>
        <dbReference type="Proteomes" id="UP000630149"/>
    </source>
</evidence>
<evidence type="ECO:0000313" key="2">
    <source>
        <dbReference type="EMBL" id="GGI92502.1"/>
    </source>
</evidence>
<dbReference type="PANTHER" id="PTHR15323">
    <property type="entry name" value="D123 PROTEIN"/>
    <property type="match status" value="1"/>
</dbReference>
<gene>
    <name evidence="2" type="ORF">GCM10007966_21430</name>
</gene>
<organism evidence="2 3">
    <name type="scientific">Legionella impletisoli</name>
    <dbReference type="NCBI Taxonomy" id="343510"/>
    <lineage>
        <taxon>Bacteria</taxon>
        <taxon>Pseudomonadati</taxon>
        <taxon>Pseudomonadota</taxon>
        <taxon>Gammaproteobacteria</taxon>
        <taxon>Legionellales</taxon>
        <taxon>Legionellaceae</taxon>
        <taxon>Legionella</taxon>
    </lineage>
</organism>
<reference evidence="2" key="1">
    <citation type="journal article" date="2014" name="Int. J. Syst. Evol. Microbiol.">
        <title>Complete genome sequence of Corynebacterium casei LMG S-19264T (=DSM 44701T), isolated from a smear-ripened cheese.</title>
        <authorList>
            <consortium name="US DOE Joint Genome Institute (JGI-PGF)"/>
            <person name="Walter F."/>
            <person name="Albersmeier A."/>
            <person name="Kalinowski J."/>
            <person name="Ruckert C."/>
        </authorList>
    </citation>
    <scope>NUCLEOTIDE SEQUENCE</scope>
    <source>
        <strain evidence="2">JCM 13919</strain>
    </source>
</reference>
<dbReference type="GO" id="GO:0005737">
    <property type="term" value="C:cytoplasm"/>
    <property type="evidence" value="ECO:0007669"/>
    <property type="project" value="TreeGrafter"/>
</dbReference>
<reference evidence="2" key="2">
    <citation type="submission" date="2020-09" db="EMBL/GenBank/DDBJ databases">
        <authorList>
            <person name="Sun Q."/>
            <person name="Ohkuma M."/>
        </authorList>
    </citation>
    <scope>NUCLEOTIDE SEQUENCE</scope>
    <source>
        <strain evidence="2">JCM 13919</strain>
    </source>
</reference>
<dbReference type="OrthoDB" id="5650053at2"/>
<comment type="caution">
    <text evidence="2">The sequence shown here is derived from an EMBL/GenBank/DDBJ whole genome shotgun (WGS) entry which is preliminary data.</text>
</comment>
<evidence type="ECO:0008006" key="4">
    <source>
        <dbReference type="Google" id="ProtNLM"/>
    </source>
</evidence>
<accession>A0A917K0E9</accession>
<dbReference type="Proteomes" id="UP000630149">
    <property type="component" value="Unassembled WGS sequence"/>
</dbReference>
<keyword evidence="3" id="KW-1185">Reference proteome</keyword>
<dbReference type="AlphaFoldDB" id="A0A917K0E9"/>